<dbReference type="AlphaFoldDB" id="A0A922E5P3"/>
<gene>
    <name evidence="3" type="ORF">I3842_09G125200</name>
</gene>
<sequence length="830" mass="88226">MSGRGGGAGGGGNGGKGNNGVSAIPAASRKIVQSLKEIVNNCTELEIYAALKDCNMDPNEAINRLLAQDPFHEVKSKRGKKKEIKDPTDSRSRGANSASNRGGRGGTDRHVGRGGSNQYGFTESGSLHGKPAYKKENGTHAYAGSSPSASSMAGNNMSRRPPLYSESVAMENKMSTADTSDISLSAQPSGFQSPWLGVPGHVSMADIVKMDHASKLSDINAESGLATNQHLPPADEWPAIEQPPATTVSSVIGEPSYSEPYADPLNLPLGRGSFHTKSQLDEVQVAEDLTVEMLNASHVGPPSVSSRSMHEENSASASVFDNTSYNDMSSYQPHKHALEHNEAEDDISSAAADLQHLNLQKDDHVALPEEDNPPVIIPNHLQLHTSDCLNLSFGSFGSGNSAAFSGSGSFATRPLKSDLEETSTAQDVSSIGHSESRQPEYFGDEHIGTTSDGNLVNRNGGSTSNYDSPSVSQPEVLKQQTPEVAQGNQYTFPSSAPDFTYESSQQFNAAFSHPQTSSQMQNLASFSSVMQAYTNSLPGTLLASTAQTAREDLQYSPFPVTLAMPTKYGNVASNSGPTISMPESLGAGSMSTPLPNPQTLPGASVATGPALPQHLAVHPYSQPNLPLGHFANMIGYPFMPQNYTYMPSAFQQAFAGNNTYHQSLATVLPQYKNSVSVSSLPQSAAIASGYAFGSSTSIPGGNFPLNPPAVPTGTTVGYDDVSSQYKDSNHLISLQQSDNSAMWVHGPGSRTVSALPSTYYSFQGQNQQPSGYRQAQQPSQHFGALGYPNFYHSQTGLSMEHQQQNQRDAALSGSQGQPSKQSQQIWQNSY</sequence>
<dbReference type="PANTHER" id="PTHR46445">
    <property type="entry name" value="RNA POLYMERASE II DEGRADATION FACTOR-LIKE PROTEIN (DUF1296)"/>
    <property type="match status" value="1"/>
</dbReference>
<feature type="region of interest" description="Disordered" evidence="1">
    <location>
        <begin position="297"/>
        <end position="331"/>
    </location>
</feature>
<accession>A0A922E5P3</accession>
<feature type="compositionally biased region" description="Low complexity" evidence="1">
    <location>
        <begin position="144"/>
        <end position="158"/>
    </location>
</feature>
<feature type="domain" description="GBF-interacting protein 1 N-terminal" evidence="2">
    <location>
        <begin position="24"/>
        <end position="83"/>
    </location>
</feature>
<feature type="compositionally biased region" description="Polar residues" evidence="1">
    <location>
        <begin position="116"/>
        <end position="125"/>
    </location>
</feature>
<evidence type="ECO:0000313" key="3">
    <source>
        <dbReference type="EMBL" id="KAG6695987.1"/>
    </source>
</evidence>
<evidence type="ECO:0000259" key="2">
    <source>
        <dbReference type="Pfam" id="PF06972"/>
    </source>
</evidence>
<dbReference type="InterPro" id="IPR009060">
    <property type="entry name" value="UBA-like_sf"/>
</dbReference>
<protein>
    <recommendedName>
        <fullName evidence="2">GBF-interacting protein 1 N-terminal domain-containing protein</fullName>
    </recommendedName>
</protein>
<dbReference type="Pfam" id="PF06972">
    <property type="entry name" value="GIP1_N"/>
    <property type="match status" value="1"/>
</dbReference>
<feature type="region of interest" description="Disordered" evidence="1">
    <location>
        <begin position="73"/>
        <end position="162"/>
    </location>
</feature>
<organism evidence="3 4">
    <name type="scientific">Carya illinoinensis</name>
    <name type="common">Pecan</name>
    <dbReference type="NCBI Taxonomy" id="32201"/>
    <lineage>
        <taxon>Eukaryota</taxon>
        <taxon>Viridiplantae</taxon>
        <taxon>Streptophyta</taxon>
        <taxon>Embryophyta</taxon>
        <taxon>Tracheophyta</taxon>
        <taxon>Spermatophyta</taxon>
        <taxon>Magnoliopsida</taxon>
        <taxon>eudicotyledons</taxon>
        <taxon>Gunneridae</taxon>
        <taxon>Pentapetalae</taxon>
        <taxon>rosids</taxon>
        <taxon>fabids</taxon>
        <taxon>Fagales</taxon>
        <taxon>Juglandaceae</taxon>
        <taxon>Carya</taxon>
    </lineage>
</organism>
<dbReference type="InterPro" id="IPR009719">
    <property type="entry name" value="GIP1_N"/>
</dbReference>
<feature type="region of interest" description="Disordered" evidence="1">
    <location>
        <begin position="1"/>
        <end position="22"/>
    </location>
</feature>
<feature type="compositionally biased region" description="Polar residues" evidence="1">
    <location>
        <begin position="797"/>
        <end position="807"/>
    </location>
</feature>
<feature type="compositionally biased region" description="Polar residues" evidence="1">
    <location>
        <begin position="422"/>
        <end position="433"/>
    </location>
</feature>
<feature type="compositionally biased region" description="Polar residues" evidence="1">
    <location>
        <begin position="314"/>
        <end position="331"/>
    </location>
</feature>
<comment type="caution">
    <text evidence="3">The sequence shown here is derived from an EMBL/GenBank/DDBJ whole genome shotgun (WGS) entry which is preliminary data.</text>
</comment>
<evidence type="ECO:0000313" key="4">
    <source>
        <dbReference type="Proteomes" id="UP000811246"/>
    </source>
</evidence>
<feature type="compositionally biased region" description="Gly residues" evidence="1">
    <location>
        <begin position="1"/>
        <end position="18"/>
    </location>
</feature>
<feature type="compositionally biased region" description="Polar residues" evidence="1">
    <location>
        <begin position="448"/>
        <end position="476"/>
    </location>
</feature>
<dbReference type="PANTHER" id="PTHR46445:SF3">
    <property type="entry name" value="RNA POLYMERASE II DEGRADATION FACTOR-LIKE PROTEIN (DUF1296)-RELATED"/>
    <property type="match status" value="1"/>
</dbReference>
<feature type="compositionally biased region" description="Basic and acidic residues" evidence="1">
    <location>
        <begin position="434"/>
        <end position="447"/>
    </location>
</feature>
<evidence type="ECO:0000256" key="1">
    <source>
        <dbReference type="SAM" id="MobiDB-lite"/>
    </source>
</evidence>
<dbReference type="EMBL" id="CM031833">
    <property type="protein sequence ID" value="KAG6695987.1"/>
    <property type="molecule type" value="Genomic_DNA"/>
</dbReference>
<reference evidence="3" key="1">
    <citation type="submission" date="2021-01" db="EMBL/GenBank/DDBJ databases">
        <authorList>
            <person name="Lovell J.T."/>
            <person name="Bentley N."/>
            <person name="Bhattarai G."/>
            <person name="Jenkins J.W."/>
            <person name="Sreedasyam A."/>
            <person name="Alarcon Y."/>
            <person name="Bock C."/>
            <person name="Boston L."/>
            <person name="Carlson J."/>
            <person name="Cervantes K."/>
            <person name="Clermont K."/>
            <person name="Krom N."/>
            <person name="Kubenka K."/>
            <person name="Mamidi S."/>
            <person name="Mattison C."/>
            <person name="Monteros M."/>
            <person name="Pisani C."/>
            <person name="Plott C."/>
            <person name="Rajasekar S."/>
            <person name="Rhein H.S."/>
            <person name="Rohla C."/>
            <person name="Song M."/>
            <person name="Hilaire R.S."/>
            <person name="Shu S."/>
            <person name="Wells L."/>
            <person name="Wang X."/>
            <person name="Webber J."/>
            <person name="Heerema R.J."/>
            <person name="Klein P."/>
            <person name="Conner P."/>
            <person name="Grauke L."/>
            <person name="Grimwood J."/>
            <person name="Schmutz J."/>
            <person name="Randall J.J."/>
        </authorList>
    </citation>
    <scope>NUCLEOTIDE SEQUENCE</scope>
    <source>
        <tissue evidence="3">Leaf</tissue>
    </source>
</reference>
<feature type="region of interest" description="Disordered" evidence="1">
    <location>
        <begin position="797"/>
        <end position="830"/>
    </location>
</feature>
<proteinExistence type="predicted"/>
<name>A0A922E5P3_CARIL</name>
<feature type="compositionally biased region" description="Basic and acidic residues" evidence="1">
    <location>
        <begin position="83"/>
        <end position="92"/>
    </location>
</feature>
<feature type="compositionally biased region" description="Low complexity" evidence="1">
    <location>
        <begin position="812"/>
        <end position="824"/>
    </location>
</feature>
<dbReference type="Proteomes" id="UP000811246">
    <property type="component" value="Chromosome 9"/>
</dbReference>
<feature type="region of interest" description="Disordered" evidence="1">
    <location>
        <begin position="417"/>
        <end position="476"/>
    </location>
</feature>
<dbReference type="SUPFAM" id="SSF46934">
    <property type="entry name" value="UBA-like"/>
    <property type="match status" value="1"/>
</dbReference>